<comment type="subcellular location">
    <subcellularLocation>
        <location evidence="1">Cell outer membrane</location>
    </subcellularLocation>
</comment>
<evidence type="ECO:0000256" key="3">
    <source>
        <dbReference type="ARBA" id="ARBA00022729"/>
    </source>
</evidence>
<organism evidence="8 9">
    <name type="scientific">Bacteroides fluxus YIT 12057</name>
    <dbReference type="NCBI Taxonomy" id="763034"/>
    <lineage>
        <taxon>Bacteria</taxon>
        <taxon>Pseudomonadati</taxon>
        <taxon>Bacteroidota</taxon>
        <taxon>Bacteroidia</taxon>
        <taxon>Bacteroidales</taxon>
        <taxon>Bacteroidaceae</taxon>
        <taxon>Bacteroides</taxon>
    </lineage>
</organism>
<evidence type="ECO:0000256" key="5">
    <source>
        <dbReference type="ARBA" id="ARBA00023139"/>
    </source>
</evidence>
<keyword evidence="7" id="KW-0449">Lipoprotein</keyword>
<dbReference type="GO" id="GO:0009279">
    <property type="term" value="C:cell outer membrane"/>
    <property type="evidence" value="ECO:0007669"/>
    <property type="project" value="UniProtKB-SubCell"/>
</dbReference>
<dbReference type="STRING" id="763034.HMPREF9446_03410"/>
<comment type="similarity">
    <text evidence="2">Belongs to the bacteroidetes fimbrillin superfamily. FimB/Mfa2 family.</text>
</comment>
<keyword evidence="6" id="KW-0998">Cell outer membrane</keyword>
<comment type="caution">
    <text evidence="8">The sequence shown here is derived from an EMBL/GenBank/DDBJ whole genome shotgun (WGS) entry which is preliminary data.</text>
</comment>
<evidence type="ECO:0000256" key="1">
    <source>
        <dbReference type="ARBA" id="ARBA00004442"/>
    </source>
</evidence>
<keyword evidence="9" id="KW-1185">Reference proteome</keyword>
<reference evidence="8 9" key="1">
    <citation type="submission" date="2011-02" db="EMBL/GenBank/DDBJ databases">
        <authorList>
            <person name="Weinstock G."/>
            <person name="Sodergren E."/>
            <person name="Clifton S."/>
            <person name="Fulton L."/>
            <person name="Fulton B."/>
            <person name="Courtney L."/>
            <person name="Fronick C."/>
            <person name="Harrison M."/>
            <person name="Strong C."/>
            <person name="Farmer C."/>
            <person name="Delahaunty K."/>
            <person name="Markovic C."/>
            <person name="Hall O."/>
            <person name="Minx P."/>
            <person name="Tomlinson C."/>
            <person name="Mitreva M."/>
            <person name="Hou S."/>
            <person name="Chen J."/>
            <person name="Wollam A."/>
            <person name="Pepin K.H."/>
            <person name="Johnson M."/>
            <person name="Bhonagiri V."/>
            <person name="Zhang X."/>
            <person name="Suruliraj S."/>
            <person name="Warren W."/>
            <person name="Chinwalla A."/>
            <person name="Mardis E.R."/>
            <person name="Wilson R.K."/>
        </authorList>
    </citation>
    <scope>NUCLEOTIDE SEQUENCE [LARGE SCALE GENOMIC DNA]</scope>
    <source>
        <strain evidence="8 9">YIT 12057</strain>
    </source>
</reference>
<dbReference type="EMBL" id="AFBN01000097">
    <property type="protein sequence ID" value="EGF51778.1"/>
    <property type="molecule type" value="Genomic_DNA"/>
</dbReference>
<evidence type="ECO:0008006" key="10">
    <source>
        <dbReference type="Google" id="ProtNLM"/>
    </source>
</evidence>
<evidence type="ECO:0000313" key="9">
    <source>
        <dbReference type="Proteomes" id="UP000003416"/>
    </source>
</evidence>
<proteinExistence type="inferred from homology"/>
<dbReference type="Pfam" id="PF08842">
    <property type="entry name" value="Mfa2"/>
    <property type="match status" value="1"/>
</dbReference>
<evidence type="ECO:0000313" key="8">
    <source>
        <dbReference type="EMBL" id="EGF51778.1"/>
    </source>
</evidence>
<dbReference type="HOGENOM" id="CLU_083544_0_0_10"/>
<evidence type="ECO:0000256" key="2">
    <source>
        <dbReference type="ARBA" id="ARBA00007248"/>
    </source>
</evidence>
<keyword evidence="5" id="KW-0564">Palmitate</keyword>
<keyword evidence="3" id="KW-0732">Signal</keyword>
<dbReference type="InterPro" id="IPR014941">
    <property type="entry name" value="FimB/Mfa2/Mfa3"/>
</dbReference>
<dbReference type="AlphaFoldDB" id="F3PXB8"/>
<sequence length="314" mass="33452">MIKNTVHMDRMTIRTDKRAIPIIKWTIAGKLLTFALVTLQLTGCVKDDLYNTPHPGKGAVRVTTDWSGASSDAVPPQSYTLRIGTREQTAGGTDNAFNALFEPGRQDLLVYHQAEGITLTGHTATVNTLADGTLEPTPGYLFSGTEELEIVKDDTLGVTVKMEQRIRSLTLALKLNPGDEERITATSATLTGIASAIDLRDGAITAAGGKAVVPDFAPGTDVGRTRAAGQPALAATLRLMGIMTGERQILTLAVTLTDGSVQTFTTDLSEVLKNFGEKMEPLTLDATLELPAEGSFSGTITGWTEVDNGQIEIH</sequence>
<dbReference type="Proteomes" id="UP000003416">
    <property type="component" value="Unassembled WGS sequence"/>
</dbReference>
<evidence type="ECO:0000256" key="6">
    <source>
        <dbReference type="ARBA" id="ARBA00023237"/>
    </source>
</evidence>
<keyword evidence="4" id="KW-0472">Membrane</keyword>
<gene>
    <name evidence="8" type="ORF">HMPREF9446_03410</name>
</gene>
<name>F3PXB8_9BACE</name>
<accession>F3PXB8</accession>
<evidence type="ECO:0000256" key="4">
    <source>
        <dbReference type="ARBA" id="ARBA00023136"/>
    </source>
</evidence>
<protein>
    <recommendedName>
        <fullName evidence="10">DUF5119 domain-containing protein</fullName>
    </recommendedName>
</protein>
<dbReference type="eggNOG" id="ENOG50321N1">
    <property type="taxonomic scope" value="Bacteria"/>
</dbReference>
<evidence type="ECO:0000256" key="7">
    <source>
        <dbReference type="ARBA" id="ARBA00023288"/>
    </source>
</evidence>